<dbReference type="EMBL" id="AK374145">
    <property type="protein sequence ID" value="BAK05342.1"/>
    <property type="molecule type" value="mRNA"/>
</dbReference>
<dbReference type="GeneID" id="123407740"/>
<name>F2EDC0_HORVV</name>
<proteinExistence type="evidence at transcript level"/>
<accession>F2EDC0</accession>
<feature type="region of interest" description="Disordered" evidence="1">
    <location>
        <begin position="1"/>
        <end position="25"/>
    </location>
</feature>
<dbReference type="AlphaFoldDB" id="F2EDC0"/>
<evidence type="ECO:0000313" key="2">
    <source>
        <dbReference type="EMBL" id="BAK05342.1"/>
    </source>
</evidence>
<protein>
    <submittedName>
        <fullName evidence="2">Predicted protein</fullName>
    </submittedName>
</protein>
<evidence type="ECO:0000256" key="1">
    <source>
        <dbReference type="SAM" id="MobiDB-lite"/>
    </source>
</evidence>
<reference evidence="2" key="1">
    <citation type="journal article" date="2011" name="Plant Physiol.">
        <title>Comprehensive sequence analysis of 24,783 barley full-length cDNAs derived from 12 clone libraries.</title>
        <authorList>
            <person name="Matsumoto T."/>
            <person name="Tanaka T."/>
            <person name="Sakai H."/>
            <person name="Amano N."/>
            <person name="Kanamori H."/>
            <person name="Kurita K."/>
            <person name="Kikuta A."/>
            <person name="Kamiya K."/>
            <person name="Yamamoto M."/>
            <person name="Ikawa H."/>
            <person name="Fujii N."/>
            <person name="Hori K."/>
            <person name="Itoh T."/>
            <person name="Sato K."/>
        </authorList>
    </citation>
    <scope>NUCLEOTIDE SEQUENCE</scope>
    <source>
        <tissue evidence="2">Flower</tissue>
    </source>
</reference>
<dbReference type="RefSeq" id="XP_044956875.1">
    <property type="nucleotide sequence ID" value="XM_045100940.1"/>
</dbReference>
<dbReference type="KEGG" id="hvg:123407740"/>
<organism evidence="2">
    <name type="scientific">Hordeum vulgare subsp. vulgare</name>
    <name type="common">Domesticated barley</name>
    <dbReference type="NCBI Taxonomy" id="112509"/>
    <lineage>
        <taxon>Eukaryota</taxon>
        <taxon>Viridiplantae</taxon>
        <taxon>Streptophyta</taxon>
        <taxon>Embryophyta</taxon>
        <taxon>Tracheophyta</taxon>
        <taxon>Spermatophyta</taxon>
        <taxon>Magnoliopsida</taxon>
        <taxon>Liliopsida</taxon>
        <taxon>Poales</taxon>
        <taxon>Poaceae</taxon>
        <taxon>BOP clade</taxon>
        <taxon>Pooideae</taxon>
        <taxon>Triticodae</taxon>
        <taxon>Triticeae</taxon>
        <taxon>Hordeinae</taxon>
        <taxon>Hordeum</taxon>
    </lineage>
</organism>
<sequence>MEVTKLRQSIHAMRTAPASAPDPALTKEKETAPLIRLANLSPMLHPRRTHLCIDQASSYKLVVIALMGPSSTTFATDLRGKSLRETHTPPRLPPTKVERAETVPSEPDCCVLSKEALEGAESPMIMCLHGWVQQCEVLMLVDSGSSHSFINSSLAHQLQGVQ</sequence>
<dbReference type="OrthoDB" id="694795at2759"/>